<feature type="domain" description="AsmA" evidence="2">
    <location>
        <begin position="4"/>
        <end position="133"/>
    </location>
</feature>
<dbReference type="STRING" id="1514904.SU32_00815"/>
<feature type="compositionally biased region" description="Acidic residues" evidence="1">
    <location>
        <begin position="1224"/>
        <end position="1237"/>
    </location>
</feature>
<dbReference type="AlphaFoldDB" id="A0A0N0E8X0"/>
<evidence type="ECO:0000313" key="3">
    <source>
        <dbReference type="EMBL" id="KPB02848.1"/>
    </source>
</evidence>
<dbReference type="EMBL" id="JXMU01000001">
    <property type="protein sequence ID" value="KPB02848.1"/>
    <property type="molecule type" value="Genomic_DNA"/>
</dbReference>
<evidence type="ECO:0000256" key="1">
    <source>
        <dbReference type="SAM" id="MobiDB-lite"/>
    </source>
</evidence>
<comment type="caution">
    <text evidence="3">The sequence shown here is derived from an EMBL/GenBank/DDBJ whole genome shotgun (WGS) entry which is preliminary data.</text>
</comment>
<gene>
    <name evidence="3" type="ORF">SU32_00815</name>
</gene>
<dbReference type="GO" id="GO:0090313">
    <property type="term" value="P:regulation of protein targeting to membrane"/>
    <property type="evidence" value="ECO:0007669"/>
    <property type="project" value="TreeGrafter"/>
</dbReference>
<dbReference type="InterPro" id="IPR007844">
    <property type="entry name" value="AsmA"/>
</dbReference>
<dbReference type="PATRIC" id="fig|1514904.3.peg.166"/>
<feature type="region of interest" description="Disordered" evidence="1">
    <location>
        <begin position="1195"/>
        <end position="1260"/>
    </location>
</feature>
<dbReference type="RefSeq" id="WP_053997411.1">
    <property type="nucleotide sequence ID" value="NZ_JXMU01000001.1"/>
</dbReference>
<accession>A0A0N0E8X0</accession>
<dbReference type="InterPro" id="IPR017023">
    <property type="entry name" value="UCP034039"/>
</dbReference>
<dbReference type="OrthoDB" id="9816380at2"/>
<proteinExistence type="predicted"/>
<evidence type="ECO:0000259" key="2">
    <source>
        <dbReference type="Pfam" id="PF05170"/>
    </source>
</evidence>
<feature type="compositionally biased region" description="Basic and acidic residues" evidence="1">
    <location>
        <begin position="1195"/>
        <end position="1223"/>
    </location>
</feature>
<dbReference type="PANTHER" id="PTHR30441:SF4">
    <property type="entry name" value="PROTEIN ASMA"/>
    <property type="match status" value="1"/>
</dbReference>
<dbReference type="PIRSF" id="PIRSF034039">
    <property type="entry name" value="UCP034039"/>
    <property type="match status" value="1"/>
</dbReference>
<reference evidence="3 4" key="1">
    <citation type="submission" date="2015-01" db="EMBL/GenBank/DDBJ databases">
        <title>Ahrensia donghaiensis sp. nov., a novel dimethylsulphoniopropionate-cleavage bacterium isolated from seawater and emended descriptions of the genus Ahrensia and Ahrensia kielensis.</title>
        <authorList>
            <person name="Liu J."/>
        </authorList>
    </citation>
    <scope>NUCLEOTIDE SEQUENCE [LARGE SCALE GENOMIC DNA]</scope>
    <source>
        <strain evidence="3 4">LZD062</strain>
    </source>
</reference>
<feature type="compositionally biased region" description="Polar residues" evidence="1">
    <location>
        <begin position="1250"/>
        <end position="1260"/>
    </location>
</feature>
<keyword evidence="4" id="KW-1185">Reference proteome</keyword>
<evidence type="ECO:0000313" key="4">
    <source>
        <dbReference type="Proteomes" id="UP000038011"/>
    </source>
</evidence>
<dbReference type="InterPro" id="IPR052894">
    <property type="entry name" value="AsmA-related"/>
</dbReference>
<protein>
    <recommendedName>
        <fullName evidence="2">AsmA domain-containing protein</fullName>
    </recommendedName>
</protein>
<dbReference type="PANTHER" id="PTHR30441">
    <property type="entry name" value="DUF748 DOMAIN-CONTAINING PROTEIN"/>
    <property type="match status" value="1"/>
</dbReference>
<sequence length="1260" mass="135813">MRLFVLIGGMIVLVLLAALVGPYFVDWGGYRDRFEAEASRILGQEVRVEGSASARLVPFPSVTFSDVRVGPKNAPNITVEQFSMDVELAPFLRGEILIFDMNFVSPVVRLDLDEEGIPQWDFPLEAPVDPAQVTLEQASFSDGTIVLRDQKTGRQWDFLSLNGTAAAQSLFGPWRVETNGFVRGEAFEAKISTGNLNREGFSTRIQALLPESDFEMISEGRIAAPSAERTSWYSGTFSIKPTEQLAQNYLIEGLFEADARTLKVEQFRGDFGALDDPYTINGSAEILGGQTPTFNFQAKGNQVSLNENVDGEGEPVSLSARLSEIQTILAALPIPPMSGTIDLDLPTIVAGNTTVRDLKLQAKPIRDADGRVWDINHIEAKLPGRTVLEGAGTLMLGKGETAAADTSFKGNLVVASRQPSGLAAWLTNDIDDTIRLMANAGFSAQVELTAEEQIFSDLELVLGDAQLSGRIERKENASSLPYISVDLAGENARYETLDALSRVLFGAGSGTSISGHDIDATFDLTTPRIKNIEMGGLEAALRVRGERVEIDKLSVRDIFGASISATGTMSAIEDKAGYNASFDASLIAAQGAPFVRGFAEIYPDIALLDRLESVAARDAGALQDTRLNLVGTVMLPAGEDAEASVSLSGETGGSDLSLTTTVAGQLLDPAQAELSVSGTVTNAEAAVLLSQAGFDVLPLRLLGDGQLTVNAMGNMTEGLSTRVSLQTPDSFGSAEGVLKRSLTESEYIGSARIQTEDAEPWMDIFGYIFPATGLGTPLAGEARIAVQDGSLALSDLSGQVADNGFEGNLTVATDRSNRIFEGTLKLAQLDLGFLAGILTGRYDLSDETSLFSKPLYTENEFDLRVEAETLSTLENSASNAQLRVIYRDNALSLQSIQASIFGGEIAGSLDAQNDDGALLLNSNLRMKNVDLKNFATAPLAGVEANGDVTLSLTGSGNSTKAVVNSLAGSGVVATDSLKLTGLNGNALPPILKAADEIGYEITDAQIKNIANMHIPVGEVSLPPLELPVSVNNGRLTIDNIAIQLEQAALSGFMSLSLNDQTMAGEARVTYDAGDEIIAGSQPELTVSMQQAGAGDPIAIERDYALLTSFLRQRALEREQARVEALQARLLEKQRLRRQVRYLKYLQRENFIRGEEERLRGFAAERRAAIIKRQEEQQRILEAQRIMEEQKRLAEEQAEQERIEEERRQAEEQRLAEEAARALEEQEVDEADTDDDTPANDPFGSIIGPSNPFQNLQFDSN</sequence>
<dbReference type="Proteomes" id="UP000038011">
    <property type="component" value="Unassembled WGS sequence"/>
</dbReference>
<name>A0A0N0E8X0_9HYPH</name>
<dbReference type="GO" id="GO:0005886">
    <property type="term" value="C:plasma membrane"/>
    <property type="evidence" value="ECO:0007669"/>
    <property type="project" value="TreeGrafter"/>
</dbReference>
<organism evidence="3 4">
    <name type="scientific">Ahrensia marina</name>
    <dbReference type="NCBI Taxonomy" id="1514904"/>
    <lineage>
        <taxon>Bacteria</taxon>
        <taxon>Pseudomonadati</taxon>
        <taxon>Pseudomonadota</taxon>
        <taxon>Alphaproteobacteria</taxon>
        <taxon>Hyphomicrobiales</taxon>
        <taxon>Ahrensiaceae</taxon>
        <taxon>Ahrensia</taxon>
    </lineage>
</organism>
<dbReference type="Pfam" id="PF05170">
    <property type="entry name" value="AsmA"/>
    <property type="match status" value="1"/>
</dbReference>